<evidence type="ECO:0008006" key="4">
    <source>
        <dbReference type="Google" id="ProtNLM"/>
    </source>
</evidence>
<dbReference type="Gene3D" id="3.90.660.10">
    <property type="match status" value="1"/>
</dbReference>
<dbReference type="PANTHER" id="PTHR16128:SF8">
    <property type="entry name" value="EXPRESSED PROTEIN"/>
    <property type="match status" value="1"/>
</dbReference>
<feature type="compositionally biased region" description="Basic and acidic residues" evidence="1">
    <location>
        <begin position="287"/>
        <end position="321"/>
    </location>
</feature>
<evidence type="ECO:0000256" key="1">
    <source>
        <dbReference type="SAM" id="MobiDB-lite"/>
    </source>
</evidence>
<dbReference type="Proteomes" id="UP001497522">
    <property type="component" value="Chromosome 16"/>
</dbReference>
<sequence>MQNKNPKEHCNVNPKLNARAANPKLNPLSPCLLREERERESSQSLHLSRCSSNLVFFLDYFLFAMYTSIGSVCVVCPVPFLQQLNCCSKNSLSFSLTTNSCCFLLSGRKRSWPVSALRTQISRFPRFLSDFALQRSPDAPVASPGDGKASGLVEVRASSGVRGKKNDDDDADDVYVRSFSGNERDGDRFSRGIMAGETRSTSGEKREERISDRSFRSSGSSFQPASSSGERRPRPRPPSQGERKKPWPGKDEPPRRASERRGEPQRESREGFRGGNAGAPRSTSSEADARRDRRGGKNDNQRRGRETRSSEVPRKGERGGEGEESEGLEGVEEWWKQDPKLDRKRKKEPAVAEQVQFATPMNKQPRIAILGGGMSGLVCALTLEELGISSTVFDTGKHGLGGRMATRDIETQEGQSLVFDHAAQYFTVSDPRFHKLVDRWIKEGAVKEWTGVVGTLRNGGQFEELIDGPRYVGVHGMRPLADHMVSQGRLIEVRRPVWISHISARGNSWQLSENGQSEGTFDAVVIAHNGKCANRLLAPSGAPLVFKQMKRLELSSIWALMAAFDEPLPSPLGLDSRALDGAFVEGVNAISWMGNNTSKLPLSKDRAPHCWTFFSTAAFGKKNKVPQESIPVLKSEKVKREMLQGAELALGLPEGSMPVPFYVRPQLWGAALPVNTPGVPCIFDAHARVGICGDWLLGSSLEAAALSGMALAHHIAEYRDRGDLNPEEFSIGLDTGFSNVEGQDIGQFPGSSCSQASSKPELVASAH</sequence>
<dbReference type="PANTHER" id="PTHR16128">
    <property type="entry name" value="FAD/NAD(P)-BINDING OXIDOREDUCTASE FAMILY PROTEIN"/>
    <property type="match status" value="1"/>
</dbReference>
<evidence type="ECO:0000313" key="2">
    <source>
        <dbReference type="EMBL" id="CAK9866033.1"/>
    </source>
</evidence>
<evidence type="ECO:0000313" key="3">
    <source>
        <dbReference type="Proteomes" id="UP001497522"/>
    </source>
</evidence>
<dbReference type="Pfam" id="PF13450">
    <property type="entry name" value="NAD_binding_8"/>
    <property type="match status" value="1"/>
</dbReference>
<feature type="region of interest" description="Disordered" evidence="1">
    <location>
        <begin position="158"/>
        <end position="347"/>
    </location>
</feature>
<gene>
    <name evidence="2" type="ORF">CSSPJE1EN2_LOCUS9028</name>
</gene>
<feature type="compositionally biased region" description="Basic and acidic residues" evidence="1">
    <location>
        <begin position="241"/>
        <end position="272"/>
    </location>
</feature>
<dbReference type="SUPFAM" id="SSF51905">
    <property type="entry name" value="FAD/NAD(P)-binding domain"/>
    <property type="match status" value="1"/>
</dbReference>
<organism evidence="2 3">
    <name type="scientific">Sphagnum jensenii</name>
    <dbReference type="NCBI Taxonomy" id="128206"/>
    <lineage>
        <taxon>Eukaryota</taxon>
        <taxon>Viridiplantae</taxon>
        <taxon>Streptophyta</taxon>
        <taxon>Embryophyta</taxon>
        <taxon>Bryophyta</taxon>
        <taxon>Sphagnophytina</taxon>
        <taxon>Sphagnopsida</taxon>
        <taxon>Sphagnales</taxon>
        <taxon>Sphagnaceae</taxon>
        <taxon>Sphagnum</taxon>
    </lineage>
</organism>
<feature type="compositionally biased region" description="Basic and acidic residues" evidence="1">
    <location>
        <begin position="202"/>
        <end position="215"/>
    </location>
</feature>
<dbReference type="EMBL" id="OZ023717">
    <property type="protein sequence ID" value="CAK9866033.1"/>
    <property type="molecule type" value="Genomic_DNA"/>
</dbReference>
<accession>A0ABP1ATY7</accession>
<feature type="compositionally biased region" description="Acidic residues" evidence="1">
    <location>
        <begin position="322"/>
        <end position="332"/>
    </location>
</feature>
<feature type="compositionally biased region" description="Low complexity" evidence="1">
    <location>
        <begin position="216"/>
        <end position="228"/>
    </location>
</feature>
<reference evidence="2" key="1">
    <citation type="submission" date="2024-03" db="EMBL/GenBank/DDBJ databases">
        <authorList>
            <consortium name="ELIXIR-Norway"/>
            <consortium name="Elixir Norway"/>
        </authorList>
    </citation>
    <scope>NUCLEOTIDE SEQUENCE</scope>
</reference>
<proteinExistence type="predicted"/>
<dbReference type="Gene3D" id="3.50.50.60">
    <property type="entry name" value="FAD/NAD(P)-binding domain"/>
    <property type="match status" value="1"/>
</dbReference>
<protein>
    <recommendedName>
        <fullName evidence="4">FAD/NAD(P)-binding oxidoreductase family protein</fullName>
    </recommendedName>
</protein>
<name>A0ABP1ATY7_9BRYO</name>
<keyword evidence="3" id="KW-1185">Reference proteome</keyword>
<dbReference type="InterPro" id="IPR036188">
    <property type="entry name" value="FAD/NAD-bd_sf"/>
</dbReference>